<dbReference type="AlphaFoldDB" id="A0A0J7KRC9"/>
<reference evidence="2 3" key="1">
    <citation type="submission" date="2015-04" db="EMBL/GenBank/DDBJ databases">
        <title>Lasius niger genome sequencing.</title>
        <authorList>
            <person name="Konorov E.A."/>
            <person name="Nikitin M.A."/>
            <person name="Kirill M.V."/>
            <person name="Chang P."/>
        </authorList>
    </citation>
    <scope>NUCLEOTIDE SEQUENCE [LARGE SCALE GENOMIC DNA]</scope>
    <source>
        <tissue evidence="2">Whole</tissue>
    </source>
</reference>
<organism evidence="2 3">
    <name type="scientific">Lasius niger</name>
    <name type="common">Black garden ant</name>
    <dbReference type="NCBI Taxonomy" id="67767"/>
    <lineage>
        <taxon>Eukaryota</taxon>
        <taxon>Metazoa</taxon>
        <taxon>Ecdysozoa</taxon>
        <taxon>Arthropoda</taxon>
        <taxon>Hexapoda</taxon>
        <taxon>Insecta</taxon>
        <taxon>Pterygota</taxon>
        <taxon>Neoptera</taxon>
        <taxon>Endopterygota</taxon>
        <taxon>Hymenoptera</taxon>
        <taxon>Apocrita</taxon>
        <taxon>Aculeata</taxon>
        <taxon>Formicoidea</taxon>
        <taxon>Formicidae</taxon>
        <taxon>Formicinae</taxon>
        <taxon>Lasius</taxon>
        <taxon>Lasius</taxon>
    </lineage>
</organism>
<proteinExistence type="predicted"/>
<keyword evidence="1" id="KW-1133">Transmembrane helix</keyword>
<dbReference type="EMBL" id="LBMM01003976">
    <property type="protein sequence ID" value="KMQ92932.1"/>
    <property type="molecule type" value="Genomic_DNA"/>
</dbReference>
<protein>
    <submittedName>
        <fullName evidence="2">Nuclease harbi1-like protein</fullName>
    </submittedName>
</protein>
<keyword evidence="1" id="KW-0812">Transmembrane</keyword>
<keyword evidence="1" id="KW-0472">Membrane</keyword>
<gene>
    <name evidence="2" type="ORF">RF55_7022</name>
</gene>
<evidence type="ECO:0000313" key="3">
    <source>
        <dbReference type="Proteomes" id="UP000036403"/>
    </source>
</evidence>
<sequence length="182" mass="20772">MRQYTEAQCHVSPRMISKAGSTISVFASVGIEDTMDSQILTFCNLLLLCIGIIKIRLLLLKTKRQRRCFLAHGDSIRTISLWFRIGKSTLYAIIPEVCKAIWDVLQSQYLKCPQSEDEWLSIADEYYNIWNFPNCIGAIDGKHCHIQAPPYSGSAFHNYKGFFSVAIVDANYSFIWVDIGDY</sequence>
<feature type="transmembrane region" description="Helical" evidence="1">
    <location>
        <begin position="39"/>
        <end position="59"/>
    </location>
</feature>
<dbReference type="Proteomes" id="UP000036403">
    <property type="component" value="Unassembled WGS sequence"/>
</dbReference>
<keyword evidence="3" id="KW-1185">Reference proteome</keyword>
<accession>A0A0J7KRC9</accession>
<dbReference type="STRING" id="67767.A0A0J7KRC9"/>
<evidence type="ECO:0000256" key="1">
    <source>
        <dbReference type="SAM" id="Phobius"/>
    </source>
</evidence>
<evidence type="ECO:0000313" key="2">
    <source>
        <dbReference type="EMBL" id="KMQ92932.1"/>
    </source>
</evidence>
<comment type="caution">
    <text evidence="2">The sequence shown here is derived from an EMBL/GenBank/DDBJ whole genome shotgun (WGS) entry which is preliminary data.</text>
</comment>
<feature type="non-terminal residue" evidence="2">
    <location>
        <position position="182"/>
    </location>
</feature>
<dbReference type="PaxDb" id="67767-A0A0J7KRC9"/>
<name>A0A0J7KRC9_LASNI</name>
<dbReference type="OrthoDB" id="6732784at2759"/>